<proteinExistence type="predicted"/>
<evidence type="ECO:0000313" key="3">
    <source>
        <dbReference type="EMBL" id="KAG2984929.1"/>
    </source>
</evidence>
<sequence>MPGLNEAEAFANKDGWMSCDLSGHVARLAKEGSLTSCVGYSQLTVPCHDFAKILRSKRLNTAVCDEEFGTTVFFKQRADKRPSFSAGPRKWW</sequence>
<evidence type="ECO:0000313" key="5">
    <source>
        <dbReference type="Proteomes" id="UP000774804"/>
    </source>
</evidence>
<evidence type="ECO:0000313" key="2">
    <source>
        <dbReference type="EMBL" id="KAG2951876.1"/>
    </source>
</evidence>
<dbReference type="Proteomes" id="UP000774804">
    <property type="component" value="Unassembled WGS sequence"/>
</dbReference>
<gene>
    <name evidence="1" type="ORF">PC115_g8384</name>
    <name evidence="2" type="ORF">PC117_g3263</name>
    <name evidence="3" type="ORF">PC118_g8593</name>
    <name evidence="4" type="ORF">PC129_g7004</name>
</gene>
<protein>
    <submittedName>
        <fullName evidence="1">Uncharacterized protein</fullName>
    </submittedName>
</protein>
<dbReference type="AlphaFoldDB" id="A0A8T1CNS1"/>
<reference evidence="1" key="1">
    <citation type="submission" date="2018-10" db="EMBL/GenBank/DDBJ databases">
        <title>Effector identification in a new, highly contiguous assembly of the strawberry crown rot pathogen Phytophthora cactorum.</title>
        <authorList>
            <person name="Armitage A.D."/>
            <person name="Nellist C.F."/>
            <person name="Bates H."/>
            <person name="Vickerstaff R.J."/>
            <person name="Harrison R.J."/>
        </authorList>
    </citation>
    <scope>NUCLEOTIDE SEQUENCE</scope>
    <source>
        <strain evidence="1">4032</strain>
        <strain evidence="2">4040</strain>
        <strain evidence="3">P415</strain>
        <strain evidence="4">P421</strain>
    </source>
</reference>
<evidence type="ECO:0000313" key="1">
    <source>
        <dbReference type="EMBL" id="KAG2925145.1"/>
    </source>
</evidence>
<dbReference type="Proteomes" id="UP000736787">
    <property type="component" value="Unassembled WGS sequence"/>
</dbReference>
<dbReference type="Proteomes" id="UP000760860">
    <property type="component" value="Unassembled WGS sequence"/>
</dbReference>
<accession>A0A8T1CNS1</accession>
<evidence type="ECO:0000313" key="4">
    <source>
        <dbReference type="EMBL" id="KAG3222293.1"/>
    </source>
</evidence>
<name>A0A8T1CNS1_9STRA</name>
<dbReference type="EMBL" id="RCMK01000046">
    <property type="protein sequence ID" value="KAG2951876.1"/>
    <property type="molecule type" value="Genomic_DNA"/>
</dbReference>
<comment type="caution">
    <text evidence="1">The sequence shown here is derived from an EMBL/GenBank/DDBJ whole genome shotgun (WGS) entry which is preliminary data.</text>
</comment>
<dbReference type="Proteomes" id="UP000697107">
    <property type="component" value="Unassembled WGS sequence"/>
</dbReference>
<dbReference type="EMBL" id="RCML01000222">
    <property type="protein sequence ID" value="KAG2984929.1"/>
    <property type="molecule type" value="Genomic_DNA"/>
</dbReference>
<organism evidence="1 5">
    <name type="scientific">Phytophthora cactorum</name>
    <dbReference type="NCBI Taxonomy" id="29920"/>
    <lineage>
        <taxon>Eukaryota</taxon>
        <taxon>Sar</taxon>
        <taxon>Stramenopiles</taxon>
        <taxon>Oomycota</taxon>
        <taxon>Peronosporomycetes</taxon>
        <taxon>Peronosporales</taxon>
        <taxon>Peronosporaceae</taxon>
        <taxon>Phytophthora</taxon>
    </lineage>
</organism>
<dbReference type="EMBL" id="RCMV01000187">
    <property type="protein sequence ID" value="KAG3222293.1"/>
    <property type="molecule type" value="Genomic_DNA"/>
</dbReference>
<dbReference type="EMBL" id="RCMI01000216">
    <property type="protein sequence ID" value="KAG2925145.1"/>
    <property type="molecule type" value="Genomic_DNA"/>
</dbReference>